<evidence type="ECO:0000256" key="1">
    <source>
        <dbReference type="SAM" id="MobiDB-lite"/>
    </source>
</evidence>
<dbReference type="Pfam" id="PF03835">
    <property type="entry name" value="Rad4"/>
    <property type="match status" value="1"/>
</dbReference>
<dbReference type="EMBL" id="CM003377">
    <property type="protein sequence ID" value="KOM47011.1"/>
    <property type="molecule type" value="Genomic_DNA"/>
</dbReference>
<dbReference type="InterPro" id="IPR018325">
    <property type="entry name" value="Rad4/PNGase_transGLS-fold"/>
</dbReference>
<evidence type="ECO:0000313" key="3">
    <source>
        <dbReference type="EMBL" id="KOM47011.1"/>
    </source>
</evidence>
<dbReference type="InterPro" id="IPR038765">
    <property type="entry name" value="Papain-like_cys_pep_sf"/>
</dbReference>
<dbReference type="GO" id="GO:0003697">
    <property type="term" value="F:single-stranded DNA binding"/>
    <property type="evidence" value="ECO:0007669"/>
    <property type="project" value="TreeGrafter"/>
</dbReference>
<dbReference type="GO" id="GO:0006289">
    <property type="term" value="P:nucleotide-excision repair"/>
    <property type="evidence" value="ECO:0007669"/>
    <property type="project" value="InterPro"/>
</dbReference>
<evidence type="ECO:0000313" key="4">
    <source>
        <dbReference type="Proteomes" id="UP000053144"/>
    </source>
</evidence>
<sequence>ISGALTEISREAVGKLLRRANKVGTSRKKKTVGPSNLLFLLIAEFEPEQNGTQVLDPVLQPKTSEVGHCSRNPLGNASAGEKCSSSGQDHLDNKEELDDSDWEDGVIASDDHPVTIELNMTPHSTVQKQVRRASAEDKELAELVHKVHLLCLLARGRLIDNACDDPLIQASLLSLLPAHLLQLSNVEKLTSKALYPLISWFHNNFHVKNCTSRETSPCFGLTSALELHEGSPEEIAALSVALLRALNLTARFVSILDVSPLKPFQVASGSSCGIFKTSTPMISKRKLDFKSPQESLSCREGENVCESSLAPSQKSKKCRVTKHMDQSRDLPIFEVRNDSVANLKASETQDSNLESCLTDKSRKSKRKGDLEFDMQLEMALSATAVESKESKNKSAANPESLCFSCPSKRVKRVTGEESSTSSQVISTAIGSMKVGSPLYWAEVYCSEENLTGKWVHVDAVNLIIDGEDKVEAMVAACKTSLRYVVAFAGQGAKDVTRRFDIFSICVKYDKVKFF</sequence>
<name>A0A0L9UWB6_PHAAN</name>
<dbReference type="AlphaFoldDB" id="A0A0L9UWB6"/>
<dbReference type="GO" id="GO:0006298">
    <property type="term" value="P:mismatch repair"/>
    <property type="evidence" value="ECO:0007669"/>
    <property type="project" value="TreeGrafter"/>
</dbReference>
<gene>
    <name evidence="3" type="ORF">LR48_Vigan07g071500</name>
</gene>
<evidence type="ECO:0000259" key="2">
    <source>
        <dbReference type="Pfam" id="PF03835"/>
    </source>
</evidence>
<dbReference type="Proteomes" id="UP000053144">
    <property type="component" value="Chromosome 7"/>
</dbReference>
<dbReference type="Gramene" id="KOM47011">
    <property type="protein sequence ID" value="KOM47011"/>
    <property type="gene ID" value="LR48_Vigan07g071500"/>
</dbReference>
<dbReference type="GO" id="GO:0003684">
    <property type="term" value="F:damaged DNA binding"/>
    <property type="evidence" value="ECO:0007669"/>
    <property type="project" value="InterPro"/>
</dbReference>
<reference evidence="4" key="1">
    <citation type="journal article" date="2015" name="Proc. Natl. Acad. Sci. U.S.A.">
        <title>Genome sequencing of adzuki bean (Vigna angularis) provides insight into high starch and low fat accumulation and domestication.</title>
        <authorList>
            <person name="Yang K."/>
            <person name="Tian Z."/>
            <person name="Chen C."/>
            <person name="Luo L."/>
            <person name="Zhao B."/>
            <person name="Wang Z."/>
            <person name="Yu L."/>
            <person name="Li Y."/>
            <person name="Sun Y."/>
            <person name="Li W."/>
            <person name="Chen Y."/>
            <person name="Li Y."/>
            <person name="Zhang Y."/>
            <person name="Ai D."/>
            <person name="Zhao J."/>
            <person name="Shang C."/>
            <person name="Ma Y."/>
            <person name="Wu B."/>
            <person name="Wang M."/>
            <person name="Gao L."/>
            <person name="Sun D."/>
            <person name="Zhang P."/>
            <person name="Guo F."/>
            <person name="Wang W."/>
            <person name="Li Y."/>
            <person name="Wang J."/>
            <person name="Varshney R.K."/>
            <person name="Wang J."/>
            <person name="Ling H.Q."/>
            <person name="Wan P."/>
        </authorList>
    </citation>
    <scope>NUCLEOTIDE SEQUENCE</scope>
    <source>
        <strain evidence="4">cv. Jingnong 6</strain>
    </source>
</reference>
<dbReference type="GO" id="GO:0000111">
    <property type="term" value="C:nucleotide-excision repair factor 2 complex"/>
    <property type="evidence" value="ECO:0007669"/>
    <property type="project" value="TreeGrafter"/>
</dbReference>
<feature type="non-terminal residue" evidence="3">
    <location>
        <position position="1"/>
    </location>
</feature>
<dbReference type="GO" id="GO:0071942">
    <property type="term" value="C:XPC complex"/>
    <property type="evidence" value="ECO:0007669"/>
    <property type="project" value="TreeGrafter"/>
</dbReference>
<dbReference type="PANTHER" id="PTHR12135:SF0">
    <property type="entry name" value="DNA REPAIR PROTEIN COMPLEMENTING XP-C CELLS"/>
    <property type="match status" value="1"/>
</dbReference>
<dbReference type="GO" id="GO:0005737">
    <property type="term" value="C:cytoplasm"/>
    <property type="evidence" value="ECO:0007669"/>
    <property type="project" value="TreeGrafter"/>
</dbReference>
<dbReference type="InterPro" id="IPR004583">
    <property type="entry name" value="DNA_repair_Rad4"/>
</dbReference>
<protein>
    <recommendedName>
        <fullName evidence="2">Rad4/PNGase transglutaminase-like fold domain-containing protein</fullName>
    </recommendedName>
</protein>
<organism evidence="3 4">
    <name type="scientific">Phaseolus angularis</name>
    <name type="common">Azuki bean</name>
    <name type="synonym">Vigna angularis</name>
    <dbReference type="NCBI Taxonomy" id="3914"/>
    <lineage>
        <taxon>Eukaryota</taxon>
        <taxon>Viridiplantae</taxon>
        <taxon>Streptophyta</taxon>
        <taxon>Embryophyta</taxon>
        <taxon>Tracheophyta</taxon>
        <taxon>Spermatophyta</taxon>
        <taxon>Magnoliopsida</taxon>
        <taxon>eudicotyledons</taxon>
        <taxon>Gunneridae</taxon>
        <taxon>Pentapetalae</taxon>
        <taxon>rosids</taxon>
        <taxon>fabids</taxon>
        <taxon>Fabales</taxon>
        <taxon>Fabaceae</taxon>
        <taxon>Papilionoideae</taxon>
        <taxon>50 kb inversion clade</taxon>
        <taxon>NPAAA clade</taxon>
        <taxon>indigoferoid/millettioid clade</taxon>
        <taxon>Phaseoleae</taxon>
        <taxon>Vigna</taxon>
    </lineage>
</organism>
<dbReference type="InterPro" id="IPR036985">
    <property type="entry name" value="Transglutaminase-like_sf"/>
</dbReference>
<feature type="domain" description="Rad4/PNGase transglutaminase-like fold" evidence="2">
    <location>
        <begin position="416"/>
        <end position="499"/>
    </location>
</feature>
<dbReference type="SUPFAM" id="SSF54001">
    <property type="entry name" value="Cysteine proteinases"/>
    <property type="match status" value="1"/>
</dbReference>
<dbReference type="STRING" id="3914.A0A0L9UWB6"/>
<dbReference type="PANTHER" id="PTHR12135">
    <property type="entry name" value="DNA REPAIR PROTEIN XP-C / RAD4"/>
    <property type="match status" value="1"/>
</dbReference>
<proteinExistence type="predicted"/>
<accession>A0A0L9UWB6</accession>
<dbReference type="Gene3D" id="3.10.620.30">
    <property type="match status" value="1"/>
</dbReference>
<dbReference type="Gene3D" id="3.90.260.10">
    <property type="entry name" value="Transglutaminase-like"/>
    <property type="match status" value="1"/>
</dbReference>
<feature type="region of interest" description="Disordered" evidence="1">
    <location>
        <begin position="66"/>
        <end position="99"/>
    </location>
</feature>